<evidence type="ECO:0000313" key="2">
    <source>
        <dbReference type="EMBL" id="KAF0821752.1"/>
    </source>
</evidence>
<dbReference type="RefSeq" id="WP_159346825.1">
    <property type="nucleotide sequence ID" value="NZ_JBALOT010000107.1"/>
</dbReference>
<feature type="domain" description="MEDS" evidence="1">
    <location>
        <begin position="19"/>
        <end position="171"/>
    </location>
</feature>
<sequence>MNELLMDLIDDLQNSNGGHILYHYDQMDCYIQNAVSYITAGVKCGGHVLFVENDRNYFLIDKELTNLLGKEELSRVHFMNNFDFYYSNGNFNPDTVFNFFLKHIQPYLDSSPKIFTWGLVEWGNVKDYIPLVEQYEKKLCKAISEHGLISLCAYDNRSTPPELKENLMRCHDVLITDREYKYL</sequence>
<dbReference type="InterPro" id="IPR025847">
    <property type="entry name" value="MEDS_domain"/>
</dbReference>
<dbReference type="OrthoDB" id="2855396at2"/>
<accession>A0A800N8G4</accession>
<comment type="caution">
    <text evidence="2">The sequence shown here is derived from an EMBL/GenBank/DDBJ whole genome shotgun (WGS) entry which is preliminary data.</text>
</comment>
<reference evidence="2 3" key="1">
    <citation type="journal article" date="2020" name="G3 (Bethesda)">
        <title>Whole Genome Sequencing and Comparative Genomics of Two Nematicidal Bacillus Strains Reveals a Wide Range of Possible Virulence Factors.</title>
        <authorList>
            <person name="Susic N."/>
            <person name="Janezic S."/>
            <person name="Rupnik M."/>
            <person name="Geric Stare B."/>
        </authorList>
    </citation>
    <scope>NUCLEOTIDE SEQUENCE [LARGE SCALE GENOMIC DNA]</scope>
    <source>
        <strain evidence="2 3">I-1582</strain>
    </source>
</reference>
<dbReference type="Proteomes" id="UP000465778">
    <property type="component" value="Unassembled WGS sequence"/>
</dbReference>
<dbReference type="AlphaFoldDB" id="A0A800N8G4"/>
<proteinExistence type="predicted"/>
<evidence type="ECO:0000313" key="3">
    <source>
        <dbReference type="Proteomes" id="UP000465778"/>
    </source>
</evidence>
<dbReference type="EMBL" id="VDEM01000084">
    <property type="protein sequence ID" value="KAF0821752.1"/>
    <property type="molecule type" value="Genomic_DNA"/>
</dbReference>
<dbReference type="Pfam" id="PF14417">
    <property type="entry name" value="MEDS"/>
    <property type="match status" value="1"/>
</dbReference>
<protein>
    <recommendedName>
        <fullName evidence="1">MEDS domain-containing protein</fullName>
    </recommendedName>
</protein>
<evidence type="ECO:0000259" key="1">
    <source>
        <dbReference type="Pfam" id="PF14417"/>
    </source>
</evidence>
<organism evidence="2 3">
    <name type="scientific">Cytobacillus firmus</name>
    <name type="common">Bacillus firmus</name>
    <dbReference type="NCBI Taxonomy" id="1399"/>
    <lineage>
        <taxon>Bacteria</taxon>
        <taxon>Bacillati</taxon>
        <taxon>Bacillota</taxon>
        <taxon>Bacilli</taxon>
        <taxon>Bacillales</taxon>
        <taxon>Bacillaceae</taxon>
        <taxon>Cytobacillus</taxon>
    </lineage>
</organism>
<gene>
    <name evidence="2" type="ORF">KIS1582_4485</name>
</gene>
<name>A0A800N8G4_CYTFI</name>